<name>A0A9P7YAT1_9HELO</name>
<evidence type="ECO:0008006" key="4">
    <source>
        <dbReference type="Google" id="ProtNLM"/>
    </source>
</evidence>
<dbReference type="PANTHER" id="PTHR15410:SF2">
    <property type="entry name" value="HIRA-INTERACTING PROTEIN 3"/>
    <property type="match status" value="1"/>
</dbReference>
<feature type="compositionally biased region" description="Basic residues" evidence="1">
    <location>
        <begin position="158"/>
        <end position="178"/>
    </location>
</feature>
<dbReference type="InterPro" id="IPR037647">
    <property type="entry name" value="HIRIP3"/>
</dbReference>
<dbReference type="GO" id="GO:0005634">
    <property type="term" value="C:nucleus"/>
    <property type="evidence" value="ECO:0007669"/>
    <property type="project" value="TreeGrafter"/>
</dbReference>
<dbReference type="EMBL" id="MU251687">
    <property type="protein sequence ID" value="KAG9230274.1"/>
    <property type="molecule type" value="Genomic_DNA"/>
</dbReference>
<dbReference type="PANTHER" id="PTHR15410">
    <property type="entry name" value="HIRA-INTERACTING PROTEIN 3"/>
    <property type="match status" value="1"/>
</dbReference>
<evidence type="ECO:0000256" key="1">
    <source>
        <dbReference type="SAM" id="MobiDB-lite"/>
    </source>
</evidence>
<feature type="region of interest" description="Disordered" evidence="1">
    <location>
        <begin position="68"/>
        <end position="334"/>
    </location>
</feature>
<feature type="compositionally biased region" description="Acidic residues" evidence="1">
    <location>
        <begin position="434"/>
        <end position="444"/>
    </location>
</feature>
<feature type="region of interest" description="Disordered" evidence="1">
    <location>
        <begin position="404"/>
        <end position="486"/>
    </location>
</feature>
<protein>
    <recommendedName>
        <fullName evidence="4">Transcriptional regulator</fullName>
    </recommendedName>
</protein>
<dbReference type="OrthoDB" id="552755at2759"/>
<dbReference type="AlphaFoldDB" id="A0A9P7YAT1"/>
<keyword evidence="3" id="KW-1185">Reference proteome</keyword>
<feature type="compositionally biased region" description="Low complexity" evidence="1">
    <location>
        <begin position="241"/>
        <end position="251"/>
    </location>
</feature>
<proteinExistence type="predicted"/>
<dbReference type="Proteomes" id="UP000824998">
    <property type="component" value="Unassembled WGS sequence"/>
</dbReference>
<feature type="compositionally biased region" description="Basic and acidic residues" evidence="1">
    <location>
        <begin position="256"/>
        <end position="288"/>
    </location>
</feature>
<feature type="compositionally biased region" description="Basic and acidic residues" evidence="1">
    <location>
        <begin position="445"/>
        <end position="454"/>
    </location>
</feature>
<feature type="compositionally biased region" description="Acidic residues" evidence="1">
    <location>
        <begin position="184"/>
        <end position="196"/>
    </location>
</feature>
<comment type="caution">
    <text evidence="2">The sequence shown here is derived from an EMBL/GenBank/DDBJ whole genome shotgun (WGS) entry which is preliminary data.</text>
</comment>
<evidence type="ECO:0000313" key="3">
    <source>
        <dbReference type="Proteomes" id="UP000824998"/>
    </source>
</evidence>
<reference evidence="2" key="1">
    <citation type="journal article" date="2021" name="IMA Fungus">
        <title>Genomic characterization of three marine fungi, including Emericellopsis atlantica sp. nov. with signatures of a generalist lifestyle and marine biomass degradation.</title>
        <authorList>
            <person name="Hagestad O.C."/>
            <person name="Hou L."/>
            <person name="Andersen J.H."/>
            <person name="Hansen E.H."/>
            <person name="Altermark B."/>
            <person name="Li C."/>
            <person name="Kuhnert E."/>
            <person name="Cox R.J."/>
            <person name="Crous P.W."/>
            <person name="Spatafora J.W."/>
            <person name="Lail K."/>
            <person name="Amirebrahimi M."/>
            <person name="Lipzen A."/>
            <person name="Pangilinan J."/>
            <person name="Andreopoulos W."/>
            <person name="Hayes R.D."/>
            <person name="Ng V."/>
            <person name="Grigoriev I.V."/>
            <person name="Jackson S.A."/>
            <person name="Sutton T.D.S."/>
            <person name="Dobson A.D.W."/>
            <person name="Rama T."/>
        </authorList>
    </citation>
    <scope>NUCLEOTIDE SEQUENCE</scope>
    <source>
        <strain evidence="2">TRa018bII</strain>
    </source>
</reference>
<organism evidence="2 3">
    <name type="scientific">Amylocarpus encephaloides</name>
    <dbReference type="NCBI Taxonomy" id="45428"/>
    <lineage>
        <taxon>Eukaryota</taxon>
        <taxon>Fungi</taxon>
        <taxon>Dikarya</taxon>
        <taxon>Ascomycota</taxon>
        <taxon>Pezizomycotina</taxon>
        <taxon>Leotiomycetes</taxon>
        <taxon>Helotiales</taxon>
        <taxon>Helotiales incertae sedis</taxon>
        <taxon>Amylocarpus</taxon>
    </lineage>
</organism>
<gene>
    <name evidence="2" type="ORF">BJ875DRAFT_537248</name>
</gene>
<sequence length="486" mass="53029">MAPSGKILIEKLKSAVLSFFENDRDNLSVKMVRTAVESELHLEQGFFLSPTWKDKSKKIIVEHVEHLDSAGEPEVKPPKAQKKPTPVPKTAAAPPKKRARLQKPTAAENSRPAKRQKQTATPSDEEEQTESSKLSDPSDEASLASDFGDSDASEAPKPKKKAAGKTKIPTKGKGKQKRQVASNDGEEDDAMSEDSFGDVPPPKKQPPVKKEAPKKAIPKSSKVNVPKAKATKAKEEDTLSDDGTSTLTTPSDSDEPPTKKGKSEPKPREGASDNEESPKAVVTEKEEQANASESEMSIVLDEAPKPKRKRKTGSPKAKSANPLKSAPTALSPSEDQIKTLQSHLVKCGIRKIWAFELKQFGTDSKAKIRHLQSMLKDAGMTGRFSESRAREIKETRELQEELAAVTQGEKSWGLESGRASRSKKVVKSMKIPSEDDGDEGDDEVEVKGTRKVVEDQEDDDSDGEPKARIRKPNNDLAFLGSESESE</sequence>
<feature type="compositionally biased region" description="Basic and acidic residues" evidence="1">
    <location>
        <begin position="68"/>
        <end position="77"/>
    </location>
</feature>
<evidence type="ECO:0000313" key="2">
    <source>
        <dbReference type="EMBL" id="KAG9230274.1"/>
    </source>
</evidence>
<accession>A0A9P7YAT1</accession>